<protein>
    <submittedName>
        <fullName evidence="1">Uncharacterized protein</fullName>
    </submittedName>
</protein>
<organism evidence="1">
    <name type="scientific">bioreactor metagenome</name>
    <dbReference type="NCBI Taxonomy" id="1076179"/>
    <lineage>
        <taxon>unclassified sequences</taxon>
        <taxon>metagenomes</taxon>
        <taxon>ecological metagenomes</taxon>
    </lineage>
</organism>
<evidence type="ECO:0000313" key="1">
    <source>
        <dbReference type="EMBL" id="MPN37342.1"/>
    </source>
</evidence>
<dbReference type="AlphaFoldDB" id="A0A645HG36"/>
<gene>
    <name evidence="1" type="ORF">SDC9_184859</name>
</gene>
<sequence length="144" mass="16726">MEFTLYDALLHRTQLELSCTYHPACRKEGLDPQYLEYCLAASHTQNSRHTSLMELYSTLRCLYAAYRLLRLEHKVPKYSNKHVSTFWAMRSFHHTENSNPRHGSCYDFPIRPQKSLLEESIGSPGSPTHVSCVCRPYRDSYPPG</sequence>
<comment type="caution">
    <text evidence="1">The sequence shown here is derived from an EMBL/GenBank/DDBJ whole genome shotgun (WGS) entry which is preliminary data.</text>
</comment>
<proteinExistence type="predicted"/>
<accession>A0A645HG36</accession>
<name>A0A645HG36_9ZZZZ</name>
<dbReference type="EMBL" id="VSSQ01091942">
    <property type="protein sequence ID" value="MPN37342.1"/>
    <property type="molecule type" value="Genomic_DNA"/>
</dbReference>
<reference evidence="1" key="1">
    <citation type="submission" date="2019-08" db="EMBL/GenBank/DDBJ databases">
        <authorList>
            <person name="Kucharzyk K."/>
            <person name="Murdoch R.W."/>
            <person name="Higgins S."/>
            <person name="Loffler F."/>
        </authorList>
    </citation>
    <scope>NUCLEOTIDE SEQUENCE</scope>
</reference>